<feature type="transmembrane region" description="Helical" evidence="1">
    <location>
        <begin position="264"/>
        <end position="286"/>
    </location>
</feature>
<name>A0ABT2FPF6_9GAMM</name>
<feature type="transmembrane region" description="Helical" evidence="1">
    <location>
        <begin position="55"/>
        <end position="74"/>
    </location>
</feature>
<reference evidence="3" key="1">
    <citation type="submission" date="2023-07" db="EMBL/GenBank/DDBJ databases">
        <title>Shewanella mangrovi sp. nov., an acetaldehyde- degrading bacterium isolated from mangrove sediment.</title>
        <authorList>
            <person name="Liu Y."/>
        </authorList>
    </citation>
    <scope>NUCLEOTIDE SEQUENCE [LARGE SCALE GENOMIC DNA]</scope>
    <source>
        <strain evidence="3">C32</strain>
    </source>
</reference>
<gene>
    <name evidence="2" type="ORF">L9G74_17425</name>
</gene>
<evidence type="ECO:0000256" key="1">
    <source>
        <dbReference type="SAM" id="Phobius"/>
    </source>
</evidence>
<accession>A0ABT2FPF6</accession>
<dbReference type="RefSeq" id="WP_238898042.1">
    <property type="nucleotide sequence ID" value="NZ_JAKOGG010000017.1"/>
</dbReference>
<feature type="transmembrane region" description="Helical" evidence="1">
    <location>
        <begin position="233"/>
        <end position="252"/>
    </location>
</feature>
<protein>
    <submittedName>
        <fullName evidence="2">Uncharacterized protein</fullName>
    </submittedName>
</protein>
<feature type="transmembrane region" description="Helical" evidence="1">
    <location>
        <begin position="81"/>
        <end position="104"/>
    </location>
</feature>
<feature type="transmembrane region" description="Helical" evidence="1">
    <location>
        <begin position="28"/>
        <end position="49"/>
    </location>
</feature>
<feature type="transmembrane region" description="Helical" evidence="1">
    <location>
        <begin position="200"/>
        <end position="221"/>
    </location>
</feature>
<evidence type="ECO:0000313" key="3">
    <source>
        <dbReference type="Proteomes" id="UP001201549"/>
    </source>
</evidence>
<keyword evidence="1" id="KW-0812">Transmembrane</keyword>
<feature type="transmembrane region" description="Helical" evidence="1">
    <location>
        <begin position="116"/>
        <end position="135"/>
    </location>
</feature>
<sequence>MILKIIKDLLWQDQFVETTGKRLDRDRYFIAQSLLFMMAVLVDTLVIAIGSNGIAVLSVSDLLGLLWLAAHLLLAYRTVGIWFALPLTLINLATTHLVINLLHIAAATRHASSTNVLIAEMAISVLWLILHLFWFRKLPQLAQQQPKHPLLQSNPAHQDRLQLHAVGYFWQSFRLLLWNIIPIILFILGRADGLHWDDQGITFCLGAWGVLLCFFGGRMLYRRSLNIGWHFGKTLTLLLLPLAASITLKSIIPSEINIPYEVALLLIGLQMLLSWFSIVVVALLALKTAPPK</sequence>
<keyword evidence="3" id="KW-1185">Reference proteome</keyword>
<evidence type="ECO:0000313" key="2">
    <source>
        <dbReference type="EMBL" id="MCS4558223.1"/>
    </source>
</evidence>
<dbReference type="Proteomes" id="UP001201549">
    <property type="component" value="Unassembled WGS sequence"/>
</dbReference>
<organism evidence="2 3">
    <name type="scientific">Shewanella electrica</name>
    <dbReference type="NCBI Taxonomy" id="515560"/>
    <lineage>
        <taxon>Bacteria</taxon>
        <taxon>Pseudomonadati</taxon>
        <taxon>Pseudomonadota</taxon>
        <taxon>Gammaproteobacteria</taxon>
        <taxon>Alteromonadales</taxon>
        <taxon>Shewanellaceae</taxon>
        <taxon>Shewanella</taxon>
    </lineage>
</organism>
<feature type="transmembrane region" description="Helical" evidence="1">
    <location>
        <begin position="168"/>
        <end position="188"/>
    </location>
</feature>
<dbReference type="EMBL" id="JAKOGG010000017">
    <property type="protein sequence ID" value="MCS4558223.1"/>
    <property type="molecule type" value="Genomic_DNA"/>
</dbReference>
<proteinExistence type="predicted"/>
<comment type="caution">
    <text evidence="2">The sequence shown here is derived from an EMBL/GenBank/DDBJ whole genome shotgun (WGS) entry which is preliminary data.</text>
</comment>
<keyword evidence="1" id="KW-1133">Transmembrane helix</keyword>
<keyword evidence="1" id="KW-0472">Membrane</keyword>